<evidence type="ECO:0000256" key="1">
    <source>
        <dbReference type="SAM" id="MobiDB-lite"/>
    </source>
</evidence>
<feature type="region of interest" description="Disordered" evidence="1">
    <location>
        <begin position="1"/>
        <end position="80"/>
    </location>
</feature>
<feature type="transmembrane region" description="Helical" evidence="2">
    <location>
        <begin position="93"/>
        <end position="114"/>
    </location>
</feature>
<name>A0ABX3HJS6_PAEBO</name>
<gene>
    <name evidence="3" type="ORF">BSK56_06870</name>
</gene>
<dbReference type="Proteomes" id="UP000187412">
    <property type="component" value="Unassembled WGS sequence"/>
</dbReference>
<reference evidence="3 4" key="1">
    <citation type="submission" date="2016-10" db="EMBL/GenBank/DDBJ databases">
        <title>Paenibacillus species isolates.</title>
        <authorList>
            <person name="Beno S.M."/>
        </authorList>
    </citation>
    <scope>NUCLEOTIDE SEQUENCE [LARGE SCALE GENOMIC DNA]</scope>
    <source>
        <strain evidence="3 4">FSL H7-0744</strain>
    </source>
</reference>
<dbReference type="EMBL" id="MPTB01000006">
    <property type="protein sequence ID" value="OMD50877.1"/>
    <property type="molecule type" value="Genomic_DNA"/>
</dbReference>
<keyword evidence="4" id="KW-1185">Reference proteome</keyword>
<proteinExistence type="predicted"/>
<keyword evidence="2" id="KW-1133">Transmembrane helix</keyword>
<keyword evidence="2" id="KW-0472">Membrane</keyword>
<evidence type="ECO:0000256" key="2">
    <source>
        <dbReference type="SAM" id="Phobius"/>
    </source>
</evidence>
<protein>
    <submittedName>
        <fullName evidence="3">Uncharacterized protein</fullName>
    </submittedName>
</protein>
<evidence type="ECO:0000313" key="4">
    <source>
        <dbReference type="Proteomes" id="UP000187412"/>
    </source>
</evidence>
<dbReference type="RefSeq" id="WP_076109873.1">
    <property type="nucleotide sequence ID" value="NZ_MPTB01000006.1"/>
</dbReference>
<keyword evidence="2" id="KW-0812">Transmembrane</keyword>
<sequence length="124" mass="13867">MSDDLSRVKSRQKKNKGEGQAPVKGKNRKQAAVSPPKETEVPALVSGTLSRKARHSSTAAKTSVKHDKAEQEVEDTPSRAQTYPSERIRLSKIFVNSLIVMFVMLLASLFWWGFEGAPELRTLW</sequence>
<accession>A0ABX3HJS6</accession>
<evidence type="ECO:0000313" key="3">
    <source>
        <dbReference type="EMBL" id="OMD50877.1"/>
    </source>
</evidence>
<organism evidence="3 4">
    <name type="scientific">Paenibacillus borealis</name>
    <dbReference type="NCBI Taxonomy" id="160799"/>
    <lineage>
        <taxon>Bacteria</taxon>
        <taxon>Bacillati</taxon>
        <taxon>Bacillota</taxon>
        <taxon>Bacilli</taxon>
        <taxon>Bacillales</taxon>
        <taxon>Paenibacillaceae</taxon>
        <taxon>Paenibacillus</taxon>
    </lineage>
</organism>
<comment type="caution">
    <text evidence="3">The sequence shown here is derived from an EMBL/GenBank/DDBJ whole genome shotgun (WGS) entry which is preliminary data.</text>
</comment>